<accession>A0A7H1QD84</accession>
<dbReference type="Proteomes" id="UP000516422">
    <property type="component" value="Plasmid pSGRIFU1"/>
</dbReference>
<organism evidence="1 2">
    <name type="scientific">Streptomyces griseofuscus</name>
    <dbReference type="NCBI Taxonomy" id="146922"/>
    <lineage>
        <taxon>Bacteria</taxon>
        <taxon>Bacillati</taxon>
        <taxon>Actinomycetota</taxon>
        <taxon>Actinomycetes</taxon>
        <taxon>Kitasatosporales</taxon>
        <taxon>Streptomycetaceae</taxon>
        <taxon>Streptomyces</taxon>
    </lineage>
</organism>
<proteinExistence type="predicted"/>
<dbReference type="AlphaFoldDB" id="A0A7H1QD84"/>
<dbReference type="KEGG" id="sgf:HEP81_08036"/>
<keyword evidence="1" id="KW-0614">Plasmid</keyword>
<reference evidence="1 2" key="1">
    <citation type="submission" date="2020-04" db="EMBL/GenBank/DDBJ databases">
        <title>Characterization and engineering of Streptomyces griseofuscus DSM40191 as a potential heterologous host for expression of BGCs.</title>
        <authorList>
            <person name="Gren T."/>
            <person name="Whitford C.M."/>
            <person name="Mohite O.S."/>
            <person name="Joergensen T.S."/>
            <person name="Nielsen J.B."/>
            <person name="Lee S.Y."/>
            <person name="Weber T."/>
        </authorList>
    </citation>
    <scope>NUCLEOTIDE SEQUENCE [LARGE SCALE GENOMIC DNA]</scope>
    <source>
        <strain evidence="1 2">DSM 40191</strain>
        <plasmid evidence="1 2">pSGRIFU1</plasmid>
    </source>
</reference>
<evidence type="ECO:0000313" key="1">
    <source>
        <dbReference type="EMBL" id="QNT98264.1"/>
    </source>
</evidence>
<name>A0A7H1QD84_9ACTN</name>
<evidence type="ECO:0000313" key="2">
    <source>
        <dbReference type="Proteomes" id="UP000516422"/>
    </source>
</evidence>
<sequence>MATDWDALKYVHLAGAGGDARLAGSEWENPATTPHSVSHAWSVAAYLYDRMVTDHEYVQRVRQQRPSALLPVIAAASAHWHSDTWWNSPARKYTPWALADVARTSLAYGNEYRGDGGCTERDLLSMLAAYAALTDLMVRDNGSTESIASWLLRTSGEQFTYQEFGFNDLARTAALFSQTSSTRTPRCLVDGWDEELLGCSLADYVGVTQLLQVSALRNEGRFDPAWLRQPQMEQICSVIPERTIREVTERHFVIDQKAFKADNEARRLSRDPHLRHFEYNPLRGRPFLSGFGTGYLAPSSHLIIPKGSPLGLYYMGMAHFGNDFARELGDLFEQYVGRQLRQLPDAEVHAEIVYRDERRSVDWIVLFEDLVLLVEVKSTRPTQQLRLGVLDRTSAALRQIKHAYKQLETTAALITDRNPSFRHIPVDRPMHGLVVTMEPFHTANAPFQKEVRPSTDIPVTVCSATELEHLVTLRDTSASQLLLERHGDPLTSTYSLNTSLVGRNGGRNAILDAAWDSYPWKRHADLESQAAKDG</sequence>
<gene>
    <name evidence="1" type="ORF">HEP81_08036</name>
</gene>
<dbReference type="EMBL" id="CP051007">
    <property type="protein sequence ID" value="QNT98264.1"/>
    <property type="molecule type" value="Genomic_DNA"/>
</dbReference>
<geneLocation type="plasmid" evidence="1 2">
    <name>pSGRIFU1</name>
</geneLocation>
<protein>
    <submittedName>
        <fullName evidence="1">Uncharacterized protein</fullName>
    </submittedName>
</protein>